<dbReference type="InterPro" id="IPR020846">
    <property type="entry name" value="MFS_dom"/>
</dbReference>
<dbReference type="GO" id="GO:0005886">
    <property type="term" value="C:plasma membrane"/>
    <property type="evidence" value="ECO:0007669"/>
    <property type="project" value="TreeGrafter"/>
</dbReference>
<feature type="transmembrane region" description="Helical" evidence="6">
    <location>
        <begin position="47"/>
        <end position="65"/>
    </location>
</feature>
<keyword evidence="3 6" id="KW-0812">Transmembrane</keyword>
<evidence type="ECO:0000259" key="7">
    <source>
        <dbReference type="PROSITE" id="PS50850"/>
    </source>
</evidence>
<dbReference type="GO" id="GO:0022857">
    <property type="term" value="F:transmembrane transporter activity"/>
    <property type="evidence" value="ECO:0007669"/>
    <property type="project" value="InterPro"/>
</dbReference>
<comment type="caution">
    <text evidence="8">The sequence shown here is derived from an EMBL/GenBank/DDBJ whole genome shotgun (WGS) entry which is preliminary data.</text>
</comment>
<feature type="transmembrane region" description="Helical" evidence="6">
    <location>
        <begin position="285"/>
        <end position="305"/>
    </location>
</feature>
<proteinExistence type="predicted"/>
<keyword evidence="4 6" id="KW-1133">Transmembrane helix</keyword>
<keyword evidence="9" id="KW-1185">Reference proteome</keyword>
<feature type="transmembrane region" description="Helical" evidence="6">
    <location>
        <begin position="252"/>
        <end position="273"/>
    </location>
</feature>
<feature type="transmembrane region" description="Helical" evidence="6">
    <location>
        <begin position="219"/>
        <end position="240"/>
    </location>
</feature>
<feature type="transmembrane region" description="Helical" evidence="6">
    <location>
        <begin position="77"/>
        <end position="96"/>
    </location>
</feature>
<dbReference type="Gene3D" id="1.20.1720.10">
    <property type="entry name" value="Multidrug resistance protein D"/>
    <property type="match status" value="1"/>
</dbReference>
<dbReference type="InterPro" id="IPR036259">
    <property type="entry name" value="MFS_trans_sf"/>
</dbReference>
<dbReference type="SUPFAM" id="SSF103473">
    <property type="entry name" value="MFS general substrate transporter"/>
    <property type="match status" value="1"/>
</dbReference>
<dbReference type="CDD" id="cd17320">
    <property type="entry name" value="MFS_MdfA_MDR_like"/>
    <property type="match status" value="1"/>
</dbReference>
<sequence>MSTAMSRTEFVALMAMLAATVALSIDGMLPALPQIAEQLSPDNINQAQLIVTSFVLGMGLGTFVTGPLSDTFGRKPVMLWGSVLYIVSAVVASRAQSLEVLLAARVCQGLGAAGPRVVAMAVIRDLYAGRGMAQIVSFVMIVFSLVPAIAPLLGSIVIDIWNWRAVFYGFVAFSAISALWVAIRLPETLAPENRRSLRIDALRGAVVEMFVHPVVRISIAVQALSFGMLFALLSSIQQIFDITFGRAESFPLWFGAVAIVAASSGLLNARLVMRLGMMFLVRAMLLAQVFLSAAMILVAIAAANGHVSNDLYFGAFILWQVSLFFQAGMTIGNLNAIAQEPMGHIAGMATSVISSVATVCGVILAVPVGLLFDGTALPLSVSIFLQAAVGLALMRLMVRVDARLTT</sequence>
<gene>
    <name evidence="8" type="ORF">MGEO_17840</name>
</gene>
<evidence type="ECO:0000256" key="5">
    <source>
        <dbReference type="ARBA" id="ARBA00023136"/>
    </source>
</evidence>
<keyword evidence="5 6" id="KW-0472">Membrane</keyword>
<evidence type="ECO:0000256" key="6">
    <source>
        <dbReference type="SAM" id="Phobius"/>
    </source>
</evidence>
<evidence type="ECO:0000256" key="4">
    <source>
        <dbReference type="ARBA" id="ARBA00022989"/>
    </source>
</evidence>
<feature type="transmembrane region" description="Helical" evidence="6">
    <location>
        <begin position="311"/>
        <end position="334"/>
    </location>
</feature>
<evidence type="ECO:0000256" key="2">
    <source>
        <dbReference type="ARBA" id="ARBA00022448"/>
    </source>
</evidence>
<accession>A0A1X4NFB0</accession>
<dbReference type="PROSITE" id="PS50850">
    <property type="entry name" value="MFS"/>
    <property type="match status" value="1"/>
</dbReference>
<dbReference type="PANTHER" id="PTHR23502">
    <property type="entry name" value="MAJOR FACILITATOR SUPERFAMILY"/>
    <property type="match status" value="1"/>
</dbReference>
<dbReference type="RefSeq" id="WP_085640932.1">
    <property type="nucleotide sequence ID" value="NZ_JFKC01000025.1"/>
</dbReference>
<evidence type="ECO:0000256" key="1">
    <source>
        <dbReference type="ARBA" id="ARBA00004141"/>
    </source>
</evidence>
<dbReference type="Pfam" id="PF07690">
    <property type="entry name" value="MFS_1"/>
    <property type="match status" value="1"/>
</dbReference>
<dbReference type="OrthoDB" id="9800416at2"/>
<evidence type="ECO:0000313" key="9">
    <source>
        <dbReference type="Proteomes" id="UP000193926"/>
    </source>
</evidence>
<feature type="transmembrane region" description="Helical" evidence="6">
    <location>
        <begin position="376"/>
        <end position="398"/>
    </location>
</feature>
<feature type="transmembrane region" description="Helical" evidence="6">
    <location>
        <begin position="165"/>
        <end position="185"/>
    </location>
</feature>
<dbReference type="Proteomes" id="UP000193926">
    <property type="component" value="Unassembled WGS sequence"/>
</dbReference>
<feature type="domain" description="Major facilitator superfamily (MFS) profile" evidence="7">
    <location>
        <begin position="8"/>
        <end position="403"/>
    </location>
</feature>
<dbReference type="PANTHER" id="PTHR23502:SF132">
    <property type="entry name" value="POLYAMINE TRANSPORTER 2-RELATED"/>
    <property type="match status" value="1"/>
</dbReference>
<feature type="transmembrane region" description="Helical" evidence="6">
    <location>
        <begin position="135"/>
        <end position="153"/>
    </location>
</feature>
<keyword evidence="2" id="KW-0813">Transport</keyword>
<evidence type="ECO:0000256" key="3">
    <source>
        <dbReference type="ARBA" id="ARBA00022692"/>
    </source>
</evidence>
<dbReference type="STRING" id="1123756.MGEO_17840"/>
<organism evidence="8 9">
    <name type="scientific">Marivita geojedonensis</name>
    <dbReference type="NCBI Taxonomy" id="1123756"/>
    <lineage>
        <taxon>Bacteria</taxon>
        <taxon>Pseudomonadati</taxon>
        <taxon>Pseudomonadota</taxon>
        <taxon>Alphaproteobacteria</taxon>
        <taxon>Rhodobacterales</taxon>
        <taxon>Roseobacteraceae</taxon>
        <taxon>Marivita</taxon>
    </lineage>
</organism>
<reference evidence="8 9" key="1">
    <citation type="submission" date="2014-03" db="EMBL/GenBank/DDBJ databases">
        <title>The draft genome sequence of Marivita geojedonensis KCTC 23882.</title>
        <authorList>
            <person name="Lai Q."/>
            <person name="Shao Z."/>
        </authorList>
    </citation>
    <scope>NUCLEOTIDE SEQUENCE [LARGE SCALE GENOMIC DNA]</scope>
    <source>
        <strain evidence="8 9">DPG-138</strain>
    </source>
</reference>
<protein>
    <submittedName>
        <fullName evidence="8">Multidrug MFS transporter</fullName>
    </submittedName>
</protein>
<feature type="transmembrane region" description="Helical" evidence="6">
    <location>
        <begin position="346"/>
        <end position="370"/>
    </location>
</feature>
<comment type="subcellular location">
    <subcellularLocation>
        <location evidence="1">Membrane</location>
        <topology evidence="1">Multi-pass membrane protein</topology>
    </subcellularLocation>
</comment>
<evidence type="ECO:0000313" key="8">
    <source>
        <dbReference type="EMBL" id="OSQ45757.1"/>
    </source>
</evidence>
<name>A0A1X4NFB0_9RHOB</name>
<dbReference type="InterPro" id="IPR011701">
    <property type="entry name" value="MFS"/>
</dbReference>
<dbReference type="EMBL" id="JFKC01000025">
    <property type="protein sequence ID" value="OSQ45757.1"/>
    <property type="molecule type" value="Genomic_DNA"/>
</dbReference>
<dbReference type="AlphaFoldDB" id="A0A1X4NFB0"/>